<evidence type="ECO:0000256" key="1">
    <source>
        <dbReference type="ARBA" id="ARBA00004496"/>
    </source>
</evidence>
<dbReference type="Gene3D" id="1.10.132.20">
    <property type="entry name" value="Ribosome-recycling factor"/>
    <property type="match status" value="1"/>
</dbReference>
<dbReference type="AlphaFoldDB" id="A0A9D9DUW0"/>
<evidence type="ECO:0000313" key="8">
    <source>
        <dbReference type="EMBL" id="MBO8431714.1"/>
    </source>
</evidence>
<dbReference type="InterPro" id="IPR036191">
    <property type="entry name" value="RRF_sf"/>
</dbReference>
<evidence type="ECO:0000256" key="6">
    <source>
        <dbReference type="HAMAP-Rule" id="MF_00040"/>
    </source>
</evidence>
<reference evidence="8" key="1">
    <citation type="submission" date="2020-10" db="EMBL/GenBank/DDBJ databases">
        <authorList>
            <person name="Gilroy R."/>
        </authorList>
    </citation>
    <scope>NUCLEOTIDE SEQUENCE</scope>
    <source>
        <strain evidence="8">2889</strain>
    </source>
</reference>
<protein>
    <recommendedName>
        <fullName evidence="6">Ribosome-recycling factor</fullName>
        <shortName evidence="6">RRF</shortName>
    </recommendedName>
    <alternativeName>
        <fullName evidence="6">Ribosome-releasing factor</fullName>
    </alternativeName>
</protein>
<evidence type="ECO:0000259" key="7">
    <source>
        <dbReference type="Pfam" id="PF01765"/>
    </source>
</evidence>
<dbReference type="FunFam" id="1.10.132.20:FF:000001">
    <property type="entry name" value="Ribosome-recycling factor"/>
    <property type="match status" value="1"/>
</dbReference>
<dbReference type="GO" id="GO:0005737">
    <property type="term" value="C:cytoplasm"/>
    <property type="evidence" value="ECO:0007669"/>
    <property type="project" value="UniProtKB-SubCell"/>
</dbReference>
<dbReference type="NCBIfam" id="TIGR00496">
    <property type="entry name" value="frr"/>
    <property type="match status" value="1"/>
</dbReference>
<dbReference type="PANTHER" id="PTHR20982">
    <property type="entry name" value="RIBOSOME RECYCLING FACTOR"/>
    <property type="match status" value="1"/>
</dbReference>
<evidence type="ECO:0000256" key="3">
    <source>
        <dbReference type="ARBA" id="ARBA00022490"/>
    </source>
</evidence>
<dbReference type="EMBL" id="JADIMZ010000004">
    <property type="protein sequence ID" value="MBO8431714.1"/>
    <property type="molecule type" value="Genomic_DNA"/>
</dbReference>
<comment type="function">
    <text evidence="5 6">Responsible for the release of ribosomes from messenger RNA at the termination of protein biosynthesis. May increase the efficiency of translation by recycling ribosomes from one round of translation to another.</text>
</comment>
<dbReference type="GO" id="GO:0006415">
    <property type="term" value="P:translational termination"/>
    <property type="evidence" value="ECO:0007669"/>
    <property type="project" value="UniProtKB-UniRule"/>
</dbReference>
<feature type="domain" description="Ribosome recycling factor" evidence="7">
    <location>
        <begin position="23"/>
        <end position="186"/>
    </location>
</feature>
<dbReference type="CDD" id="cd00520">
    <property type="entry name" value="RRF"/>
    <property type="match status" value="1"/>
</dbReference>
<proteinExistence type="inferred from homology"/>
<keyword evidence="3 6" id="KW-0963">Cytoplasm</keyword>
<dbReference type="Pfam" id="PF01765">
    <property type="entry name" value="RRF"/>
    <property type="match status" value="1"/>
</dbReference>
<dbReference type="InterPro" id="IPR002661">
    <property type="entry name" value="Ribosome_recyc_fac"/>
</dbReference>
<dbReference type="Gene3D" id="3.30.1360.40">
    <property type="match status" value="1"/>
</dbReference>
<evidence type="ECO:0000256" key="5">
    <source>
        <dbReference type="ARBA" id="ARBA00025050"/>
    </source>
</evidence>
<reference evidence="8" key="2">
    <citation type="journal article" date="2021" name="PeerJ">
        <title>Extensive microbial diversity within the chicken gut microbiome revealed by metagenomics and culture.</title>
        <authorList>
            <person name="Gilroy R."/>
            <person name="Ravi A."/>
            <person name="Getino M."/>
            <person name="Pursley I."/>
            <person name="Horton D.L."/>
            <person name="Alikhan N.F."/>
            <person name="Baker D."/>
            <person name="Gharbi K."/>
            <person name="Hall N."/>
            <person name="Watson M."/>
            <person name="Adriaenssens E.M."/>
            <person name="Foster-Nyarko E."/>
            <person name="Jarju S."/>
            <person name="Secka A."/>
            <person name="Antonio M."/>
            <person name="Oren A."/>
            <person name="Chaudhuri R.R."/>
            <person name="La Ragione R."/>
            <person name="Hildebrand F."/>
            <person name="Pallen M.J."/>
        </authorList>
    </citation>
    <scope>NUCLEOTIDE SEQUENCE</scope>
    <source>
        <strain evidence="8">2889</strain>
    </source>
</reference>
<comment type="caution">
    <text evidence="8">The sequence shown here is derived from an EMBL/GenBank/DDBJ whole genome shotgun (WGS) entry which is preliminary data.</text>
</comment>
<dbReference type="FunFam" id="3.30.1360.40:FF:000001">
    <property type="entry name" value="Ribosome-recycling factor"/>
    <property type="match status" value="1"/>
</dbReference>
<dbReference type="InterPro" id="IPR023584">
    <property type="entry name" value="Ribosome_recyc_fac_dom"/>
</dbReference>
<gene>
    <name evidence="6 8" type="primary">frr</name>
    <name evidence="8" type="ORF">IAB08_00255</name>
</gene>
<dbReference type="Proteomes" id="UP000823612">
    <property type="component" value="Unassembled WGS sequence"/>
</dbReference>
<name>A0A9D9DUW0_9BACT</name>
<evidence type="ECO:0000313" key="9">
    <source>
        <dbReference type="Proteomes" id="UP000823612"/>
    </source>
</evidence>
<comment type="similarity">
    <text evidence="2 6">Belongs to the RRF family.</text>
</comment>
<sequence length="188" mass="21238">MTEEVKACMEKQKAQMEAALQYLEKELGRIRAGKASPQMLEGVRVDYYGNMTPLDQVGAINTPDARQIVVQPWEKKMLPVIEKAILAANLGFTPQNNGEVIRITLPPLSEDRRKEMMKKCRAEGENAKVVIRNTRRDANEEIKKLGKDKVLPEDAAKQAEKDIQDQTDKYVAKVEAILAEKEKDIMTV</sequence>
<organism evidence="8 9">
    <name type="scientific">Candidatus Pullibacteroides excrementavium</name>
    <dbReference type="NCBI Taxonomy" id="2840905"/>
    <lineage>
        <taxon>Bacteria</taxon>
        <taxon>Pseudomonadati</taxon>
        <taxon>Bacteroidota</taxon>
        <taxon>Bacteroidia</taxon>
        <taxon>Bacteroidales</taxon>
        <taxon>Candidatus Pullibacteroides</taxon>
    </lineage>
</organism>
<comment type="subcellular location">
    <subcellularLocation>
        <location evidence="1 6">Cytoplasm</location>
    </subcellularLocation>
</comment>
<evidence type="ECO:0000256" key="4">
    <source>
        <dbReference type="ARBA" id="ARBA00022917"/>
    </source>
</evidence>
<dbReference type="PANTHER" id="PTHR20982:SF3">
    <property type="entry name" value="MITOCHONDRIAL RIBOSOME RECYCLING FACTOR PSEUDO 1"/>
    <property type="match status" value="1"/>
</dbReference>
<dbReference type="GO" id="GO:0043023">
    <property type="term" value="F:ribosomal large subunit binding"/>
    <property type="evidence" value="ECO:0007669"/>
    <property type="project" value="TreeGrafter"/>
</dbReference>
<dbReference type="SUPFAM" id="SSF55194">
    <property type="entry name" value="Ribosome recycling factor, RRF"/>
    <property type="match status" value="1"/>
</dbReference>
<accession>A0A9D9DUW0</accession>
<evidence type="ECO:0000256" key="2">
    <source>
        <dbReference type="ARBA" id="ARBA00005912"/>
    </source>
</evidence>
<dbReference type="HAMAP" id="MF_00040">
    <property type="entry name" value="RRF"/>
    <property type="match status" value="1"/>
</dbReference>
<keyword evidence="4 6" id="KW-0648">Protein biosynthesis</keyword>